<organism evidence="1 2">
    <name type="scientific">Candidatus Egerieicola faecale</name>
    <dbReference type="NCBI Taxonomy" id="2840774"/>
    <lineage>
        <taxon>Bacteria</taxon>
        <taxon>Bacillati</taxon>
        <taxon>Bacillota</taxon>
        <taxon>Clostridia</taxon>
        <taxon>Eubacteriales</taxon>
        <taxon>Oscillospiraceae</taxon>
        <taxon>Oscillospiraceae incertae sedis</taxon>
        <taxon>Candidatus Egerieicola</taxon>
    </lineage>
</organism>
<dbReference type="AlphaFoldDB" id="A0A9D1INR0"/>
<sequence>MTQKTKRILLIAIPAAVLIAAALLLWLFLGRGSEAEQPFEIWKDQNTGEINRCFLREGAERDAADEELPLPLYGLALESQWEQTENAAEQANRLSDFYLDRYTKETGEVLEFTQEPAVQGAEVTADQEVMFGQTQVIYYQQDWSGEDGSYSRYETGAAWVYGGSLLKLTHVGSAPLELNQMLELVGRADYQTYREPVYSPLGLQRGYSREVWLSETALSIESEPACSIGNPQIPEDPSFPQLNQLPEGFVEMPSYSSSGSRTFAQGYYHPDNNRRQILFHGWLGSNRYRSDGTPGGFYLLSNYEDSLQETTVNGNPAFFYIDEEESCIGWVDGYCTLELDLNFPVTQEELIALAETVE</sequence>
<protein>
    <submittedName>
        <fullName evidence="1">Uncharacterized protein</fullName>
    </submittedName>
</protein>
<reference evidence="1" key="1">
    <citation type="submission" date="2020-10" db="EMBL/GenBank/DDBJ databases">
        <authorList>
            <person name="Gilroy R."/>
        </authorList>
    </citation>
    <scope>NUCLEOTIDE SEQUENCE</scope>
    <source>
        <strain evidence="1">4509</strain>
    </source>
</reference>
<gene>
    <name evidence="1" type="ORF">IAD19_00735</name>
</gene>
<proteinExistence type="predicted"/>
<name>A0A9D1INR0_9FIRM</name>
<comment type="caution">
    <text evidence="1">The sequence shown here is derived from an EMBL/GenBank/DDBJ whole genome shotgun (WGS) entry which is preliminary data.</text>
</comment>
<dbReference type="Proteomes" id="UP000824082">
    <property type="component" value="Unassembled WGS sequence"/>
</dbReference>
<evidence type="ECO:0000313" key="2">
    <source>
        <dbReference type="Proteomes" id="UP000824082"/>
    </source>
</evidence>
<dbReference type="EMBL" id="DVMX01000014">
    <property type="protein sequence ID" value="HIU41060.1"/>
    <property type="molecule type" value="Genomic_DNA"/>
</dbReference>
<accession>A0A9D1INR0</accession>
<reference evidence="1" key="2">
    <citation type="journal article" date="2021" name="PeerJ">
        <title>Extensive microbial diversity within the chicken gut microbiome revealed by metagenomics and culture.</title>
        <authorList>
            <person name="Gilroy R."/>
            <person name="Ravi A."/>
            <person name="Getino M."/>
            <person name="Pursley I."/>
            <person name="Horton D.L."/>
            <person name="Alikhan N.F."/>
            <person name="Baker D."/>
            <person name="Gharbi K."/>
            <person name="Hall N."/>
            <person name="Watson M."/>
            <person name="Adriaenssens E.M."/>
            <person name="Foster-Nyarko E."/>
            <person name="Jarju S."/>
            <person name="Secka A."/>
            <person name="Antonio M."/>
            <person name="Oren A."/>
            <person name="Chaudhuri R.R."/>
            <person name="La Ragione R."/>
            <person name="Hildebrand F."/>
            <person name="Pallen M.J."/>
        </authorList>
    </citation>
    <scope>NUCLEOTIDE SEQUENCE</scope>
    <source>
        <strain evidence="1">4509</strain>
    </source>
</reference>
<evidence type="ECO:0000313" key="1">
    <source>
        <dbReference type="EMBL" id="HIU41060.1"/>
    </source>
</evidence>